<gene>
    <name evidence="3" type="ORF">KYK27_02390</name>
</gene>
<evidence type="ECO:0000256" key="1">
    <source>
        <dbReference type="SAM" id="MobiDB-lite"/>
    </source>
</evidence>
<organism evidence="3 4">
    <name type="scientific">Pontibacter populi</name>
    <dbReference type="NCBI Taxonomy" id="890055"/>
    <lineage>
        <taxon>Bacteria</taxon>
        <taxon>Pseudomonadati</taxon>
        <taxon>Bacteroidota</taxon>
        <taxon>Cytophagia</taxon>
        <taxon>Cytophagales</taxon>
        <taxon>Hymenobacteraceae</taxon>
        <taxon>Pontibacter</taxon>
    </lineage>
</organism>
<accession>A0ABS6X9K7</accession>
<name>A0ABS6X9K7_9BACT</name>
<proteinExistence type="predicted"/>
<feature type="compositionally biased region" description="Polar residues" evidence="1">
    <location>
        <begin position="34"/>
        <end position="43"/>
    </location>
</feature>
<dbReference type="EMBL" id="JAHWXQ010000001">
    <property type="protein sequence ID" value="MBW3363875.1"/>
    <property type="molecule type" value="Genomic_DNA"/>
</dbReference>
<sequence length="79" mass="8058">MNKKIYAIAAAFITSTMLLASCGETGENSDMPPESTTGNTQETGVEGSGDMPGTGADDSTQYMNEAIGDDNASSGDSIK</sequence>
<keyword evidence="4" id="KW-1185">Reference proteome</keyword>
<reference evidence="3 4" key="1">
    <citation type="submission" date="2021-07" db="EMBL/GenBank/DDBJ databases">
        <authorList>
            <person name="Kim M.K."/>
        </authorList>
    </citation>
    <scope>NUCLEOTIDE SEQUENCE [LARGE SCALE GENOMIC DNA]</scope>
    <source>
        <strain evidence="3 4">HLY7-15</strain>
    </source>
</reference>
<evidence type="ECO:0000313" key="3">
    <source>
        <dbReference type="EMBL" id="MBW3363875.1"/>
    </source>
</evidence>
<dbReference type="RefSeq" id="WP_199108456.1">
    <property type="nucleotide sequence ID" value="NZ_JAHWXQ010000001.1"/>
</dbReference>
<feature type="chain" id="PRO_5047527524" evidence="2">
    <location>
        <begin position="21"/>
        <end position="79"/>
    </location>
</feature>
<comment type="caution">
    <text evidence="3">The sequence shown here is derived from an EMBL/GenBank/DDBJ whole genome shotgun (WGS) entry which is preliminary data.</text>
</comment>
<protein>
    <submittedName>
        <fullName evidence="3">Uncharacterized protein</fullName>
    </submittedName>
</protein>
<feature type="region of interest" description="Disordered" evidence="1">
    <location>
        <begin position="23"/>
        <end position="79"/>
    </location>
</feature>
<evidence type="ECO:0000313" key="4">
    <source>
        <dbReference type="Proteomes" id="UP000774935"/>
    </source>
</evidence>
<dbReference type="Proteomes" id="UP000774935">
    <property type="component" value="Unassembled WGS sequence"/>
</dbReference>
<feature type="signal peptide" evidence="2">
    <location>
        <begin position="1"/>
        <end position="20"/>
    </location>
</feature>
<evidence type="ECO:0000256" key="2">
    <source>
        <dbReference type="SAM" id="SignalP"/>
    </source>
</evidence>
<keyword evidence="2" id="KW-0732">Signal</keyword>
<dbReference type="PROSITE" id="PS51257">
    <property type="entry name" value="PROKAR_LIPOPROTEIN"/>
    <property type="match status" value="1"/>
</dbReference>